<dbReference type="PANTHER" id="PTHR37305">
    <property type="entry name" value="INTEGRAL MEMBRANE PROTEIN-RELATED"/>
    <property type="match status" value="1"/>
</dbReference>
<evidence type="ECO:0000256" key="1">
    <source>
        <dbReference type="SAM" id="Phobius"/>
    </source>
</evidence>
<protein>
    <submittedName>
        <fullName evidence="2">ABC transporter permease</fullName>
    </submittedName>
</protein>
<dbReference type="PANTHER" id="PTHR37305:SF1">
    <property type="entry name" value="MEMBRANE PROTEIN"/>
    <property type="match status" value="1"/>
</dbReference>
<reference evidence="2 3" key="1">
    <citation type="submission" date="2020-06" db="EMBL/GenBank/DDBJ databases">
        <title>Nonomuraea sp. SMC257, a novel actinomycete isolated from soil.</title>
        <authorList>
            <person name="Chanama M."/>
        </authorList>
    </citation>
    <scope>NUCLEOTIDE SEQUENCE [LARGE SCALE GENOMIC DNA]</scope>
    <source>
        <strain evidence="2 3">SMC257</strain>
    </source>
</reference>
<feature type="transmembrane region" description="Helical" evidence="1">
    <location>
        <begin position="20"/>
        <end position="40"/>
    </location>
</feature>
<organism evidence="2 3">
    <name type="scientific">Nonomuraea montanisoli</name>
    <dbReference type="NCBI Taxonomy" id="2741721"/>
    <lineage>
        <taxon>Bacteria</taxon>
        <taxon>Bacillati</taxon>
        <taxon>Actinomycetota</taxon>
        <taxon>Actinomycetes</taxon>
        <taxon>Streptosporangiales</taxon>
        <taxon>Streptosporangiaceae</taxon>
        <taxon>Nonomuraea</taxon>
    </lineage>
</organism>
<evidence type="ECO:0000313" key="2">
    <source>
        <dbReference type="EMBL" id="NUW33644.1"/>
    </source>
</evidence>
<accession>A0A7Y6I8K2</accession>
<feature type="transmembrane region" description="Helical" evidence="1">
    <location>
        <begin position="142"/>
        <end position="163"/>
    </location>
</feature>
<feature type="transmembrane region" description="Helical" evidence="1">
    <location>
        <begin position="96"/>
        <end position="122"/>
    </location>
</feature>
<dbReference type="GO" id="GO:0005886">
    <property type="term" value="C:plasma membrane"/>
    <property type="evidence" value="ECO:0007669"/>
    <property type="project" value="UniProtKB-SubCell"/>
</dbReference>
<keyword evidence="1" id="KW-0812">Transmembrane</keyword>
<name>A0A7Y6I8K2_9ACTN</name>
<gene>
    <name evidence="2" type="ORF">HTZ77_19715</name>
</gene>
<dbReference type="EMBL" id="JABWGN010000007">
    <property type="protein sequence ID" value="NUW33644.1"/>
    <property type="molecule type" value="Genomic_DNA"/>
</dbReference>
<comment type="caution">
    <text evidence="2">The sequence shown here is derived from an EMBL/GenBank/DDBJ whole genome shotgun (WGS) entry which is preliminary data.</text>
</comment>
<dbReference type="GO" id="GO:0140359">
    <property type="term" value="F:ABC-type transporter activity"/>
    <property type="evidence" value="ECO:0007669"/>
    <property type="project" value="InterPro"/>
</dbReference>
<feature type="transmembrane region" description="Helical" evidence="1">
    <location>
        <begin position="56"/>
        <end position="76"/>
    </location>
</feature>
<dbReference type="AlphaFoldDB" id="A0A7Y6I8K2"/>
<dbReference type="Proteomes" id="UP000586042">
    <property type="component" value="Unassembled WGS sequence"/>
</dbReference>
<evidence type="ECO:0000313" key="3">
    <source>
        <dbReference type="Proteomes" id="UP000586042"/>
    </source>
</evidence>
<dbReference type="RefSeq" id="WP_175591077.1">
    <property type="nucleotide sequence ID" value="NZ_JABWGN010000007.1"/>
</dbReference>
<keyword evidence="1" id="KW-1133">Transmembrane helix</keyword>
<keyword evidence="3" id="KW-1185">Reference proteome</keyword>
<feature type="transmembrane region" description="Helical" evidence="1">
    <location>
        <begin position="170"/>
        <end position="188"/>
    </location>
</feature>
<feature type="transmembrane region" description="Helical" evidence="1">
    <location>
        <begin position="223"/>
        <end position="242"/>
    </location>
</feature>
<proteinExistence type="predicted"/>
<keyword evidence="1" id="KW-0472">Membrane</keyword>
<sequence>MIDIIRSEWTKLCSVRSTMWTLGTAALLMLALGALMSIAVKNSHQGPVQPSDVAEISLMGTNFAALAVAALGALVVTGEYRTGAIRVSYMAVPRRLLLLAGKLVVFTAVALAVCMAAAFAAFLVGRTILGGASLGDPGVLRAVAGTGLYLTACGLFGLALGALVRHTPGALVAAIGLILVLPQLTRMLPGQWGRTVNDWFTSNAGLQVAFPSPASSLGPWSGFAVYLGWIAVTLAAACVLTLRRDA</sequence>